<dbReference type="Pfam" id="PF14543">
    <property type="entry name" value="TAXi_N"/>
    <property type="match status" value="1"/>
</dbReference>
<dbReference type="CDD" id="cd05476">
    <property type="entry name" value="pepsin_A_like_plant"/>
    <property type="match status" value="1"/>
</dbReference>
<sequence>MNTVSFLTLSFFFLCFSISFSQAVSNGFSIELIHRDSSKSPFYKPTQNKYQHVVDAVHRSINRVNHSNKNSLASTPESTVISYEGDYIMSYSVGTPPIKSYGIVDTGSDIVWLQCEPCEQCYNQTTPKFNPSKSSSYKNISCSSKLCQSVRDTSCNDKKNCEYSINYGNQSHSQGDLSLETLTLESTTGRPVSFPKTVIGCGTNNIGSFKRVSSGVVGLGGGPASLITQLGPSIGGKFSYCLVRMSITLKNMSMGSSKLNFGDVAIVSGHNVLSTPIVKKDHSFFYYLTIEAFSVGDKRVEFAGSSKGVEEGNIIIDSSTIVTFVPSDVYTKLNSAIVDLVTLERVDDPNQQFSLCYNVSSDEEYDFPYMTAHFKGADILLYATNTFVEVARDVLCFAFAPSNGGAIFGSFSQQDFMVGYDLQQKTVSFKSVDCTEGQ</sequence>
<feature type="chain" id="PRO_5014573645" evidence="9">
    <location>
        <begin position="24"/>
        <end position="438"/>
    </location>
</feature>
<reference evidence="12" key="4">
    <citation type="journal article" date="2018" name="Nat. Plants">
        <title>Whole-genome landscape of Medicago truncatula symbiotic genes.</title>
        <authorList>
            <person name="Pecrix Y."/>
            <person name="Gamas P."/>
            <person name="Carrere S."/>
        </authorList>
    </citation>
    <scope>NUCLEOTIDE SEQUENCE</scope>
    <source>
        <tissue evidence="12">Leaves</tissue>
    </source>
</reference>
<name>G7KHZ8_MEDTR</name>
<evidence type="ECO:0000256" key="4">
    <source>
        <dbReference type="ARBA" id="ARBA00022670"/>
    </source>
</evidence>
<evidence type="ECO:0000313" key="14">
    <source>
        <dbReference type="Proteomes" id="UP000002051"/>
    </source>
</evidence>
<evidence type="ECO:0000256" key="1">
    <source>
        <dbReference type="ARBA" id="ARBA00004613"/>
    </source>
</evidence>
<keyword evidence="14" id="KW-1185">Reference proteome</keyword>
<evidence type="ECO:0000256" key="5">
    <source>
        <dbReference type="ARBA" id="ARBA00022729"/>
    </source>
</evidence>
<feature type="signal peptide" evidence="9">
    <location>
        <begin position="1"/>
        <end position="23"/>
    </location>
</feature>
<keyword evidence="8" id="KW-0325">Glycoprotein</keyword>
<comment type="subcellular location">
    <subcellularLocation>
        <location evidence="1">Secreted</location>
    </subcellularLocation>
</comment>
<dbReference type="GO" id="GO:0005576">
    <property type="term" value="C:extracellular region"/>
    <property type="evidence" value="ECO:0000318"/>
    <property type="project" value="GO_Central"/>
</dbReference>
<keyword evidence="6" id="KW-0064">Aspartyl protease</keyword>
<dbReference type="KEGG" id="mtr:11442665"/>
<dbReference type="InterPro" id="IPR032799">
    <property type="entry name" value="TAXi_C"/>
</dbReference>
<keyword evidence="3" id="KW-0964">Secreted</keyword>
<dbReference type="GO" id="GO:0004190">
    <property type="term" value="F:aspartic-type endopeptidase activity"/>
    <property type="evidence" value="ECO:0000318"/>
    <property type="project" value="GO_Central"/>
</dbReference>
<dbReference type="GO" id="GO:0006508">
    <property type="term" value="P:proteolysis"/>
    <property type="evidence" value="ECO:0007669"/>
    <property type="project" value="UniProtKB-KW"/>
</dbReference>
<dbReference type="Gramene" id="rna37826">
    <property type="protein sequence ID" value="RHN53075.1"/>
    <property type="gene ID" value="gene37826"/>
</dbReference>
<organism evidence="11 14">
    <name type="scientific">Medicago truncatula</name>
    <name type="common">Barrel medic</name>
    <name type="synonym">Medicago tribuloides</name>
    <dbReference type="NCBI Taxonomy" id="3880"/>
    <lineage>
        <taxon>Eukaryota</taxon>
        <taxon>Viridiplantae</taxon>
        <taxon>Streptophyta</taxon>
        <taxon>Embryophyta</taxon>
        <taxon>Tracheophyta</taxon>
        <taxon>Spermatophyta</taxon>
        <taxon>Magnoliopsida</taxon>
        <taxon>eudicotyledons</taxon>
        <taxon>Gunneridae</taxon>
        <taxon>Pentapetalae</taxon>
        <taxon>rosids</taxon>
        <taxon>fabids</taxon>
        <taxon>Fabales</taxon>
        <taxon>Fabaceae</taxon>
        <taxon>Papilionoideae</taxon>
        <taxon>50 kb inversion clade</taxon>
        <taxon>NPAAA clade</taxon>
        <taxon>Hologalegina</taxon>
        <taxon>IRL clade</taxon>
        <taxon>Trifolieae</taxon>
        <taxon>Medicago</taxon>
    </lineage>
</organism>
<keyword evidence="4 11" id="KW-0645">Protease</keyword>
<dbReference type="Proteomes" id="UP000002051">
    <property type="component" value="Chromosome 6"/>
</dbReference>
<dbReference type="PANTHER" id="PTHR47967">
    <property type="entry name" value="OS07G0603500 PROTEIN-RELATED"/>
    <property type="match status" value="1"/>
</dbReference>
<dbReference type="Gene3D" id="2.40.70.10">
    <property type="entry name" value="Acid Proteases"/>
    <property type="match status" value="2"/>
</dbReference>
<dbReference type="InterPro" id="IPR021109">
    <property type="entry name" value="Peptidase_aspartic_dom_sf"/>
</dbReference>
<dbReference type="EC" id="3.4.23.12" evidence="12"/>
<evidence type="ECO:0000256" key="6">
    <source>
        <dbReference type="ARBA" id="ARBA00022750"/>
    </source>
</evidence>
<proteinExistence type="inferred from homology"/>
<accession>G7KHZ8</accession>
<dbReference type="PANTHER" id="PTHR47967:SF66">
    <property type="entry name" value="ASPARTIC PROTEINASE CDR1-RELATED"/>
    <property type="match status" value="1"/>
</dbReference>
<dbReference type="SUPFAM" id="SSF50630">
    <property type="entry name" value="Acid proteases"/>
    <property type="match status" value="1"/>
</dbReference>
<dbReference type="InterPro" id="IPR051708">
    <property type="entry name" value="Plant_Aspart_Prot_A1"/>
</dbReference>
<evidence type="ECO:0000256" key="8">
    <source>
        <dbReference type="ARBA" id="ARBA00023180"/>
    </source>
</evidence>
<dbReference type="EMBL" id="CM001222">
    <property type="protein sequence ID" value="AES76993.1"/>
    <property type="molecule type" value="Genomic_DNA"/>
</dbReference>
<reference evidence="11 14" key="2">
    <citation type="journal article" date="2014" name="BMC Genomics">
        <title>An improved genome release (version Mt4.0) for the model legume Medicago truncatula.</title>
        <authorList>
            <person name="Tang H."/>
            <person name="Krishnakumar V."/>
            <person name="Bidwell S."/>
            <person name="Rosen B."/>
            <person name="Chan A."/>
            <person name="Zhou S."/>
            <person name="Gentzbittel L."/>
            <person name="Childs K.L."/>
            <person name="Yandell M."/>
            <person name="Gundlach H."/>
            <person name="Mayer K.F."/>
            <person name="Schwartz D.C."/>
            <person name="Town C.D."/>
        </authorList>
    </citation>
    <scope>GENOME REANNOTATION</scope>
    <source>
        <strain evidence="13 14">cv. Jemalong A17</strain>
    </source>
</reference>
<dbReference type="AlphaFoldDB" id="G7KHZ8"/>
<dbReference type="eggNOG" id="KOG1339">
    <property type="taxonomic scope" value="Eukaryota"/>
</dbReference>
<keyword evidence="5 9" id="KW-0732">Signal</keyword>
<gene>
    <name evidence="13" type="primary">11442665</name>
    <name evidence="11" type="ordered locus">MTR_6g090290</name>
    <name evidence="12" type="ORF">MtrunA17_Chr6g0487471</name>
</gene>
<evidence type="ECO:0000256" key="2">
    <source>
        <dbReference type="ARBA" id="ARBA00007447"/>
    </source>
</evidence>
<dbReference type="Proteomes" id="UP000265566">
    <property type="component" value="Chromosome 6"/>
</dbReference>
<dbReference type="Pfam" id="PF14541">
    <property type="entry name" value="TAXi_C"/>
    <property type="match status" value="1"/>
</dbReference>
<evidence type="ECO:0000259" key="10">
    <source>
        <dbReference type="PROSITE" id="PS51767"/>
    </source>
</evidence>
<protein>
    <submittedName>
        <fullName evidence="11">Eukaryotic aspartyl protease family protein</fullName>
    </submittedName>
    <submittedName>
        <fullName evidence="12">Putative nepenthesin</fullName>
        <ecNumber evidence="12">3.4.23.12</ecNumber>
    </submittedName>
</protein>
<dbReference type="PROSITE" id="PS51767">
    <property type="entry name" value="PEPTIDASE_A1"/>
    <property type="match status" value="1"/>
</dbReference>
<evidence type="ECO:0000313" key="11">
    <source>
        <dbReference type="EMBL" id="AES76993.1"/>
    </source>
</evidence>
<evidence type="ECO:0000313" key="12">
    <source>
        <dbReference type="EMBL" id="RHN53075.1"/>
    </source>
</evidence>
<evidence type="ECO:0000256" key="9">
    <source>
        <dbReference type="SAM" id="SignalP"/>
    </source>
</evidence>
<reference evidence="11 14" key="1">
    <citation type="journal article" date="2011" name="Nature">
        <title>The Medicago genome provides insight into the evolution of rhizobial symbioses.</title>
        <authorList>
            <person name="Young N.D."/>
            <person name="Debelle F."/>
            <person name="Oldroyd G.E."/>
            <person name="Geurts R."/>
            <person name="Cannon S.B."/>
            <person name="Udvardi M.K."/>
            <person name="Benedito V.A."/>
            <person name="Mayer K.F."/>
            <person name="Gouzy J."/>
            <person name="Schoof H."/>
            <person name="Van de Peer Y."/>
            <person name="Proost S."/>
            <person name="Cook D.R."/>
            <person name="Meyers B.C."/>
            <person name="Spannagl M."/>
            <person name="Cheung F."/>
            <person name="De Mita S."/>
            <person name="Krishnakumar V."/>
            <person name="Gundlach H."/>
            <person name="Zhou S."/>
            <person name="Mudge J."/>
            <person name="Bharti A.K."/>
            <person name="Murray J.D."/>
            <person name="Naoumkina M.A."/>
            <person name="Rosen B."/>
            <person name="Silverstein K.A."/>
            <person name="Tang H."/>
            <person name="Rombauts S."/>
            <person name="Zhao P.X."/>
            <person name="Zhou P."/>
            <person name="Barbe V."/>
            <person name="Bardou P."/>
            <person name="Bechner M."/>
            <person name="Bellec A."/>
            <person name="Berger A."/>
            <person name="Berges H."/>
            <person name="Bidwell S."/>
            <person name="Bisseling T."/>
            <person name="Choisne N."/>
            <person name="Couloux A."/>
            <person name="Denny R."/>
            <person name="Deshpande S."/>
            <person name="Dai X."/>
            <person name="Doyle J.J."/>
            <person name="Dudez A.M."/>
            <person name="Farmer A.D."/>
            <person name="Fouteau S."/>
            <person name="Franken C."/>
            <person name="Gibelin C."/>
            <person name="Gish J."/>
            <person name="Goldstein S."/>
            <person name="Gonzalez A.J."/>
            <person name="Green P.J."/>
            <person name="Hallab A."/>
            <person name="Hartog M."/>
            <person name="Hua A."/>
            <person name="Humphray S.J."/>
            <person name="Jeong D.H."/>
            <person name="Jing Y."/>
            <person name="Jocker A."/>
            <person name="Kenton S.M."/>
            <person name="Kim D.J."/>
            <person name="Klee K."/>
            <person name="Lai H."/>
            <person name="Lang C."/>
            <person name="Lin S."/>
            <person name="Macmil S.L."/>
            <person name="Magdelenat G."/>
            <person name="Matthews L."/>
            <person name="McCorrison J."/>
            <person name="Monaghan E.L."/>
            <person name="Mun J.H."/>
            <person name="Najar F.Z."/>
            <person name="Nicholson C."/>
            <person name="Noirot C."/>
            <person name="O'Bleness M."/>
            <person name="Paule C.R."/>
            <person name="Poulain J."/>
            <person name="Prion F."/>
            <person name="Qin B."/>
            <person name="Qu C."/>
            <person name="Retzel E.F."/>
            <person name="Riddle C."/>
            <person name="Sallet E."/>
            <person name="Samain S."/>
            <person name="Samson N."/>
            <person name="Sanders I."/>
            <person name="Saurat O."/>
            <person name="Scarpelli C."/>
            <person name="Schiex T."/>
            <person name="Segurens B."/>
            <person name="Severin A.J."/>
            <person name="Sherrier D.J."/>
            <person name="Shi R."/>
            <person name="Sims S."/>
            <person name="Singer S.R."/>
            <person name="Sinharoy S."/>
            <person name="Sterck L."/>
            <person name="Viollet A."/>
            <person name="Wang B.B."/>
            <person name="Wang K."/>
            <person name="Wang M."/>
            <person name="Wang X."/>
            <person name="Warfsmann J."/>
            <person name="Weissenbach J."/>
            <person name="White D.D."/>
            <person name="White J.D."/>
            <person name="Wiley G.B."/>
            <person name="Wincker P."/>
            <person name="Xing Y."/>
            <person name="Yang L."/>
            <person name="Yao Z."/>
            <person name="Ying F."/>
            <person name="Zhai J."/>
            <person name="Zhou L."/>
            <person name="Zuber A."/>
            <person name="Denarie J."/>
            <person name="Dixon R.A."/>
            <person name="May G.D."/>
            <person name="Schwartz D.C."/>
            <person name="Rogers J."/>
            <person name="Quetier F."/>
            <person name="Town C.D."/>
            <person name="Roe B.A."/>
        </authorList>
    </citation>
    <scope>NUCLEOTIDE SEQUENCE [LARGE SCALE GENOMIC DNA]</scope>
    <source>
        <strain evidence="11">A17</strain>
        <strain evidence="13 14">cv. Jemalong A17</strain>
    </source>
</reference>
<evidence type="ECO:0000256" key="3">
    <source>
        <dbReference type="ARBA" id="ARBA00022525"/>
    </source>
</evidence>
<dbReference type="FunFam" id="2.40.70.10:FF:000050">
    <property type="entry name" value="Aspartic proteinase CDR1"/>
    <property type="match status" value="1"/>
</dbReference>
<keyword evidence="7 12" id="KW-0378">Hydrolase</keyword>
<dbReference type="PaxDb" id="3880-AES76993"/>
<evidence type="ECO:0000256" key="7">
    <source>
        <dbReference type="ARBA" id="ARBA00022801"/>
    </source>
</evidence>
<dbReference type="InterPro" id="IPR034161">
    <property type="entry name" value="Pepsin-like_plant"/>
</dbReference>
<dbReference type="EnsemblPlants" id="AES76993">
    <property type="protein sequence ID" value="AES76993"/>
    <property type="gene ID" value="MTR_6g090290"/>
</dbReference>
<dbReference type="InterPro" id="IPR032861">
    <property type="entry name" value="TAXi_N"/>
</dbReference>
<dbReference type="OMA" id="NEEICHY"/>
<dbReference type="InterPro" id="IPR033121">
    <property type="entry name" value="PEPTIDASE_A1"/>
</dbReference>
<dbReference type="HOGENOM" id="CLU_005738_1_3_1"/>
<comment type="similarity">
    <text evidence="2">Belongs to the peptidase A1 family.</text>
</comment>
<dbReference type="OrthoDB" id="2747330at2759"/>
<evidence type="ECO:0000313" key="13">
    <source>
        <dbReference type="EnsemblPlants" id="AES76993"/>
    </source>
</evidence>
<dbReference type="EMBL" id="PSQE01000006">
    <property type="protein sequence ID" value="RHN53075.1"/>
    <property type="molecule type" value="Genomic_DNA"/>
</dbReference>
<reference evidence="13" key="3">
    <citation type="submission" date="2015-04" db="UniProtKB">
        <authorList>
            <consortium name="EnsemblPlants"/>
        </authorList>
    </citation>
    <scope>IDENTIFICATION</scope>
    <source>
        <strain evidence="13">cv. Jemalong A17</strain>
    </source>
</reference>
<feature type="domain" description="Peptidase A1" evidence="10">
    <location>
        <begin position="87"/>
        <end position="430"/>
    </location>
</feature>
<dbReference type="FunFam" id="2.40.70.10:FF:000016">
    <property type="entry name" value="Probable aspartic protease At2g35615"/>
    <property type="match status" value="1"/>
</dbReference>